<comment type="similarity">
    <text evidence="1">Belongs to the bacterial solute-binding protein 8 family.</text>
</comment>
<reference evidence="4 5" key="1">
    <citation type="submission" date="2019-10" db="EMBL/GenBank/DDBJ databases">
        <title>Georgenia wutianyii sp. nov. and Georgenia yuyongxinii sp. nov. isolated from plateau pika (Ochotona curzoniae) in the Qinghai-Tibet plateau of China.</title>
        <authorList>
            <person name="Tian Z."/>
        </authorList>
    </citation>
    <scope>NUCLEOTIDE SEQUENCE [LARGE SCALE GENOMIC DNA]</scope>
    <source>
        <strain evidence="4 5">JCM 19765</strain>
    </source>
</reference>
<dbReference type="Proteomes" id="UP000437709">
    <property type="component" value="Unassembled WGS sequence"/>
</dbReference>
<dbReference type="RefSeq" id="WP_152195758.1">
    <property type="nucleotide sequence ID" value="NZ_VUKD01000004.1"/>
</dbReference>
<feature type="domain" description="Fe/B12 periplasmic-binding" evidence="3">
    <location>
        <begin position="61"/>
        <end position="329"/>
    </location>
</feature>
<evidence type="ECO:0000256" key="2">
    <source>
        <dbReference type="SAM" id="SignalP"/>
    </source>
</evidence>
<evidence type="ECO:0000313" key="4">
    <source>
        <dbReference type="EMBL" id="MPV38263.1"/>
    </source>
</evidence>
<sequence length="360" mass="38335">MKRSIRTAALLAATLVLAACGQVSVADGGAADPTGAATDASGKITVVDDQDREVTFGPVERAVVALSYNNEFVQAIGAGDRVVGVDRGTFQRAPYLGFTEDEIVGESIGELNYEAIVALEPDVVIIPRNGTWQEAEERLAEFDIPVVVVTAWDFDVFPETVELLGEVFAEPEGADEVQGFYDEIFTTVAERVEGTEPVPVYWETEQPYLTALPGSGFDQIITAAGGTNIFGEVTGGDVQHETTVDPAAVVERDPAVIVHEMPPSAAPYGDQEIADLTAGIVARPGWSNIAAAKDEQVYVTNGWATSGLSKALGAIFLASWLHPEEFSDVDPADYLQRWATEFQGVPDYAGADAYVSGGDR</sequence>
<protein>
    <submittedName>
        <fullName evidence="4">ABC transporter substrate-binding protein</fullName>
    </submittedName>
</protein>
<evidence type="ECO:0000313" key="5">
    <source>
        <dbReference type="Proteomes" id="UP000437709"/>
    </source>
</evidence>
<feature type="signal peptide" evidence="2">
    <location>
        <begin position="1"/>
        <end position="18"/>
    </location>
</feature>
<dbReference type="PANTHER" id="PTHR30535">
    <property type="entry name" value="VITAMIN B12-BINDING PROTEIN"/>
    <property type="match status" value="1"/>
</dbReference>
<feature type="chain" id="PRO_5039399473" evidence="2">
    <location>
        <begin position="19"/>
        <end position="360"/>
    </location>
</feature>
<dbReference type="PANTHER" id="PTHR30535:SF33">
    <property type="entry name" value="PERIPLASMIC BINDING PROTEIN"/>
    <property type="match status" value="1"/>
</dbReference>
<evidence type="ECO:0000256" key="1">
    <source>
        <dbReference type="ARBA" id="ARBA00008814"/>
    </source>
</evidence>
<dbReference type="PROSITE" id="PS50983">
    <property type="entry name" value="FE_B12_PBP"/>
    <property type="match status" value="1"/>
</dbReference>
<evidence type="ECO:0000259" key="3">
    <source>
        <dbReference type="PROSITE" id="PS50983"/>
    </source>
</evidence>
<organism evidence="4 5">
    <name type="scientific">Georgenia subflava</name>
    <dbReference type="NCBI Taxonomy" id="1622177"/>
    <lineage>
        <taxon>Bacteria</taxon>
        <taxon>Bacillati</taxon>
        <taxon>Actinomycetota</taxon>
        <taxon>Actinomycetes</taxon>
        <taxon>Micrococcales</taxon>
        <taxon>Bogoriellaceae</taxon>
        <taxon>Georgenia</taxon>
    </lineage>
</organism>
<proteinExistence type="inferred from homology"/>
<gene>
    <name evidence="4" type="ORF">GB881_14630</name>
</gene>
<dbReference type="Pfam" id="PF01497">
    <property type="entry name" value="Peripla_BP_2"/>
    <property type="match status" value="1"/>
</dbReference>
<dbReference type="OrthoDB" id="6495095at2"/>
<dbReference type="EMBL" id="WHPC01000070">
    <property type="protein sequence ID" value="MPV38263.1"/>
    <property type="molecule type" value="Genomic_DNA"/>
</dbReference>
<accession>A0A6N7EMF7</accession>
<keyword evidence="2" id="KW-0732">Signal</keyword>
<dbReference type="InterPro" id="IPR002491">
    <property type="entry name" value="ABC_transptr_periplasmic_BD"/>
</dbReference>
<dbReference type="PROSITE" id="PS51257">
    <property type="entry name" value="PROKAR_LIPOPROTEIN"/>
    <property type="match status" value="1"/>
</dbReference>
<name>A0A6N7EMF7_9MICO</name>
<dbReference type="SUPFAM" id="SSF53807">
    <property type="entry name" value="Helical backbone' metal receptor"/>
    <property type="match status" value="1"/>
</dbReference>
<dbReference type="Gene3D" id="3.40.50.1980">
    <property type="entry name" value="Nitrogenase molybdenum iron protein domain"/>
    <property type="match status" value="2"/>
</dbReference>
<dbReference type="AlphaFoldDB" id="A0A6N7EMF7"/>
<keyword evidence="5" id="KW-1185">Reference proteome</keyword>
<comment type="caution">
    <text evidence="4">The sequence shown here is derived from an EMBL/GenBank/DDBJ whole genome shotgun (WGS) entry which is preliminary data.</text>
</comment>
<dbReference type="InterPro" id="IPR050902">
    <property type="entry name" value="ABC_Transporter_SBP"/>
</dbReference>